<keyword evidence="2" id="KW-0472">Membrane</keyword>
<organism evidence="3 4">
    <name type="scientific">Lysobacter korlensis</name>
    <dbReference type="NCBI Taxonomy" id="553636"/>
    <lineage>
        <taxon>Bacteria</taxon>
        <taxon>Pseudomonadati</taxon>
        <taxon>Pseudomonadota</taxon>
        <taxon>Gammaproteobacteria</taxon>
        <taxon>Lysobacterales</taxon>
        <taxon>Lysobacteraceae</taxon>
        <taxon>Lysobacter</taxon>
    </lineage>
</organism>
<keyword evidence="2" id="KW-1133">Transmembrane helix</keyword>
<evidence type="ECO:0000313" key="3">
    <source>
        <dbReference type="EMBL" id="MFC0680722.1"/>
    </source>
</evidence>
<dbReference type="Proteomes" id="UP001589896">
    <property type="component" value="Unassembled WGS sequence"/>
</dbReference>
<feature type="compositionally biased region" description="Low complexity" evidence="1">
    <location>
        <begin position="239"/>
        <end position="249"/>
    </location>
</feature>
<name>A0ABV6RUS0_9GAMM</name>
<protein>
    <recommendedName>
        <fullName evidence="5">Fimbrial assembly protein</fullName>
    </recommendedName>
</protein>
<accession>A0ABV6RUS0</accession>
<dbReference type="EMBL" id="JBHLTG010000006">
    <property type="protein sequence ID" value="MFC0680722.1"/>
    <property type="molecule type" value="Genomic_DNA"/>
</dbReference>
<evidence type="ECO:0008006" key="5">
    <source>
        <dbReference type="Google" id="ProtNLM"/>
    </source>
</evidence>
<reference evidence="3 4" key="1">
    <citation type="submission" date="2024-09" db="EMBL/GenBank/DDBJ databases">
        <authorList>
            <person name="Sun Q."/>
            <person name="Mori K."/>
        </authorList>
    </citation>
    <scope>NUCLEOTIDE SEQUENCE [LARGE SCALE GENOMIC DNA]</scope>
    <source>
        <strain evidence="3 4">KCTC 23076</strain>
    </source>
</reference>
<evidence type="ECO:0000313" key="4">
    <source>
        <dbReference type="Proteomes" id="UP001589896"/>
    </source>
</evidence>
<comment type="caution">
    <text evidence="3">The sequence shown here is derived from an EMBL/GenBank/DDBJ whole genome shotgun (WGS) entry which is preliminary data.</text>
</comment>
<keyword evidence="4" id="KW-1185">Reference proteome</keyword>
<feature type="region of interest" description="Disordered" evidence="1">
    <location>
        <begin position="217"/>
        <end position="249"/>
    </location>
</feature>
<evidence type="ECO:0000256" key="2">
    <source>
        <dbReference type="SAM" id="Phobius"/>
    </source>
</evidence>
<sequence length="249" mass="25843">MNVELPGSNAKKNTLSLGAVPRVDLLPPEIRLHQQSRRLRRKLATGVAGAALVVAVGFGGTVVLELQAEARLAAEQQRTAALVAEQAQYSEVIDVNRRIGLIETARSLGTSTEVLWKRILDEYRSALPDGATITSAALTGRAPWEPQAAPAGPLRSASVAQVAITAVTDAVPDATAWLRRIAELPTIADASLNTIASVDGAWTTTVTFNVNTEGLAGRFPDPEGAPASVPGTGSDAEPVEAAAATGANE</sequence>
<feature type="transmembrane region" description="Helical" evidence="2">
    <location>
        <begin position="43"/>
        <end position="64"/>
    </location>
</feature>
<gene>
    <name evidence="3" type="ORF">ACFFGH_23060</name>
</gene>
<dbReference type="RefSeq" id="WP_386672724.1">
    <property type="nucleotide sequence ID" value="NZ_JBHLTG010000006.1"/>
</dbReference>
<evidence type="ECO:0000256" key="1">
    <source>
        <dbReference type="SAM" id="MobiDB-lite"/>
    </source>
</evidence>
<keyword evidence="2" id="KW-0812">Transmembrane</keyword>
<proteinExistence type="predicted"/>